<dbReference type="Gene3D" id="2.130.10.10">
    <property type="entry name" value="YVTN repeat-like/Quinoprotein amine dehydrogenase"/>
    <property type="match status" value="2"/>
</dbReference>
<dbReference type="InterPro" id="IPR001680">
    <property type="entry name" value="WD40_rpt"/>
</dbReference>
<reference evidence="1" key="1">
    <citation type="journal article" date="2022" name="bioRxiv">
        <title>Genomics of Preaxostyla Flagellates Illuminates Evolutionary Transitions and the Path Towards Mitochondrial Loss.</title>
        <authorList>
            <person name="Novak L.V.F."/>
            <person name="Treitli S.C."/>
            <person name="Pyrih J."/>
            <person name="Halakuc P."/>
            <person name="Pipaliya S.V."/>
            <person name="Vacek V."/>
            <person name="Brzon O."/>
            <person name="Soukal P."/>
            <person name="Eme L."/>
            <person name="Dacks J.B."/>
            <person name="Karnkowska A."/>
            <person name="Elias M."/>
            <person name="Hampl V."/>
        </authorList>
    </citation>
    <scope>NUCLEOTIDE SEQUENCE</scope>
    <source>
        <strain evidence="1">RCP-MX</strain>
    </source>
</reference>
<evidence type="ECO:0000313" key="1">
    <source>
        <dbReference type="EMBL" id="KAJ4457612.1"/>
    </source>
</evidence>
<dbReference type="PANTHER" id="PTHR16220:SF0">
    <property type="entry name" value="WD REPEAT-CONTAINING PROTEIN WRAP73"/>
    <property type="match status" value="1"/>
</dbReference>
<proteinExistence type="predicted"/>
<protein>
    <submittedName>
        <fullName evidence="1">WD-repeat protein</fullName>
    </submittedName>
</protein>
<comment type="caution">
    <text evidence="1">The sequence shown here is derived from an EMBL/GenBank/DDBJ whole genome shotgun (WGS) entry which is preliminary data.</text>
</comment>
<evidence type="ECO:0000313" key="2">
    <source>
        <dbReference type="Proteomes" id="UP001141327"/>
    </source>
</evidence>
<dbReference type="EMBL" id="JAPMOS010000043">
    <property type="protein sequence ID" value="KAJ4457612.1"/>
    <property type="molecule type" value="Genomic_DNA"/>
</dbReference>
<accession>A0ABQ8UGU7</accession>
<dbReference type="InterPro" id="IPR015943">
    <property type="entry name" value="WD40/YVTN_repeat-like_dom_sf"/>
</dbReference>
<dbReference type="Proteomes" id="UP001141327">
    <property type="component" value="Unassembled WGS sequence"/>
</dbReference>
<dbReference type="PANTHER" id="PTHR16220">
    <property type="entry name" value="WD REPEAT PROTEIN 8-RELATED"/>
    <property type="match status" value="1"/>
</dbReference>
<dbReference type="SUPFAM" id="SSF82171">
    <property type="entry name" value="DPP6 N-terminal domain-like"/>
    <property type="match status" value="2"/>
</dbReference>
<organism evidence="1 2">
    <name type="scientific">Paratrimastix pyriformis</name>
    <dbReference type="NCBI Taxonomy" id="342808"/>
    <lineage>
        <taxon>Eukaryota</taxon>
        <taxon>Metamonada</taxon>
        <taxon>Preaxostyla</taxon>
        <taxon>Paratrimastigidae</taxon>
        <taxon>Paratrimastix</taxon>
    </lineage>
</organism>
<gene>
    <name evidence="1" type="ORF">PAPYR_6854</name>
</gene>
<keyword evidence="2" id="KW-1185">Reference proteome</keyword>
<name>A0ABQ8UGU7_9EUKA</name>
<dbReference type="InterPro" id="IPR052778">
    <property type="entry name" value="Centrosome-WD_assoc"/>
</dbReference>
<sequence>MDFSDAWPGTPKFSPDGIYCAASNGLRVTIRKLATLEEIRSFTCLDKIETLDWSPDSQYILCGLFRRGIVQVWSIDSPDWWCKIDPGPSGCSRAMWSPDSRHIITGSEFQIRLTVWSLVSKSISYLKYPKLNAKGLAFHSDGRYAAHLERRNCKDYVSIIACENWELIKNFPIETSDAQGLSWSPDNATLAVWDTVLEVGAFPPRRPTSHHPAHAISRPCGARTLPPAERCQIVAHSPLITAIHRHLFRQFLIIRSFLRTTTTITAPQYRVLLYAPTAAAWPSTSVPFTLPHCLPSTTTATSPSLSLTTARFPPHAFHHRLLVLTLVRPAAGPKPISAARGAAAPRSHPLRSRVELLPPGAIAIPVVRPSPDRPNPRLGVRMAEWSPDSRFLVSTMVRTHPQNMPTALWIWSVPTLRLHSVVLTKGPLRACKWNPARSRLAFCTGSQRLFMWDESGCTCVTVVPPNFHVQAMEWSADGRALVLADRDTHCFCFEGLPSESAATAAEAPPRAA</sequence>
<dbReference type="SMART" id="SM00320">
    <property type="entry name" value="WD40"/>
    <property type="match status" value="4"/>
</dbReference>